<dbReference type="Proteomes" id="UP000789739">
    <property type="component" value="Unassembled WGS sequence"/>
</dbReference>
<reference evidence="1" key="1">
    <citation type="submission" date="2021-06" db="EMBL/GenBank/DDBJ databases">
        <authorList>
            <person name="Kallberg Y."/>
            <person name="Tangrot J."/>
            <person name="Rosling A."/>
        </authorList>
    </citation>
    <scope>NUCLEOTIDE SEQUENCE</scope>
    <source>
        <strain evidence="1">BR232B</strain>
    </source>
</reference>
<protein>
    <submittedName>
        <fullName evidence="1">4903_t:CDS:1</fullName>
    </submittedName>
</protein>
<organism evidence="1 2">
    <name type="scientific">Paraglomus brasilianum</name>
    <dbReference type="NCBI Taxonomy" id="144538"/>
    <lineage>
        <taxon>Eukaryota</taxon>
        <taxon>Fungi</taxon>
        <taxon>Fungi incertae sedis</taxon>
        <taxon>Mucoromycota</taxon>
        <taxon>Glomeromycotina</taxon>
        <taxon>Glomeromycetes</taxon>
        <taxon>Paraglomerales</taxon>
        <taxon>Paraglomeraceae</taxon>
        <taxon>Paraglomus</taxon>
    </lineage>
</organism>
<evidence type="ECO:0000313" key="2">
    <source>
        <dbReference type="Proteomes" id="UP000789739"/>
    </source>
</evidence>
<accession>A0A9N9CJY3</accession>
<comment type="caution">
    <text evidence="1">The sequence shown here is derived from an EMBL/GenBank/DDBJ whole genome shotgun (WGS) entry which is preliminary data.</text>
</comment>
<sequence length="56" mass="6426">MIEVMFKKIADEQNSQSFEVKKSLSKDYSTTLTVLSRFVHDRPELKKLGTSPNVSH</sequence>
<evidence type="ECO:0000313" key="1">
    <source>
        <dbReference type="EMBL" id="CAG8606419.1"/>
    </source>
</evidence>
<name>A0A9N9CJY3_9GLOM</name>
<dbReference type="AlphaFoldDB" id="A0A9N9CJY3"/>
<gene>
    <name evidence="1" type="ORF">PBRASI_LOCUS7927</name>
</gene>
<proteinExistence type="predicted"/>
<keyword evidence="2" id="KW-1185">Reference proteome</keyword>
<dbReference type="EMBL" id="CAJVPI010001314">
    <property type="protein sequence ID" value="CAG8606419.1"/>
    <property type="molecule type" value="Genomic_DNA"/>
</dbReference>